<evidence type="ECO:0000256" key="4">
    <source>
        <dbReference type="ARBA" id="ARBA00022525"/>
    </source>
</evidence>
<comment type="catalytic activity">
    <reaction evidence="14">
        <text>1-hexadecanoyl-2-(5Z,8Z,11Z,14Z-eicosatetraenoyl)-sn-glycero-3-phosphoethanolamine + H2O = 1-hexadecanoyl-sn-glycero-3-phosphoethanolamine + (5Z,8Z,11Z,14Z)-eicosatetraenoate + H(+)</text>
        <dbReference type="Rhea" id="RHEA:40431"/>
        <dbReference type="ChEBI" id="CHEBI:15377"/>
        <dbReference type="ChEBI" id="CHEBI:15378"/>
        <dbReference type="ChEBI" id="CHEBI:32395"/>
        <dbReference type="ChEBI" id="CHEBI:73004"/>
        <dbReference type="ChEBI" id="CHEBI:73009"/>
    </reaction>
    <physiologicalReaction direction="left-to-right" evidence="14">
        <dbReference type="Rhea" id="RHEA:40432"/>
    </physiologicalReaction>
</comment>
<dbReference type="SUPFAM" id="SSF48619">
    <property type="entry name" value="Phospholipase A2, PLA2"/>
    <property type="match status" value="1"/>
</dbReference>
<comment type="similarity">
    <text evidence="3 22">Belongs to the phospholipase A2 family.</text>
</comment>
<feature type="disulfide bond" evidence="21">
    <location>
        <begin position="72"/>
        <end position="112"/>
    </location>
</feature>
<dbReference type="GO" id="GO:0031640">
    <property type="term" value="P:killing of cells of another organism"/>
    <property type="evidence" value="ECO:0007669"/>
    <property type="project" value="UniProtKB-KW"/>
</dbReference>
<dbReference type="Proteomes" id="UP000527355">
    <property type="component" value="Unassembled WGS sequence"/>
</dbReference>
<dbReference type="PROSITE" id="PS00118">
    <property type="entry name" value="PA2_HIS"/>
    <property type="match status" value="1"/>
</dbReference>
<feature type="disulfide bond" evidence="21">
    <location>
        <begin position="99"/>
        <end position="110"/>
    </location>
</feature>
<dbReference type="AlphaFoldDB" id="A0A7J8A1H9"/>
<evidence type="ECO:0000256" key="7">
    <source>
        <dbReference type="ARBA" id="ARBA00023408"/>
    </source>
</evidence>
<feature type="disulfide bond" evidence="21">
    <location>
        <begin position="71"/>
        <end position="146"/>
    </location>
</feature>
<dbReference type="PRINTS" id="PR00389">
    <property type="entry name" value="PHPHLIPASEA2"/>
</dbReference>
<evidence type="ECO:0000256" key="18">
    <source>
        <dbReference type="ARBA" id="ARBA00049282"/>
    </source>
</evidence>
<keyword evidence="20" id="KW-0479">Metal-binding</keyword>
<protein>
    <recommendedName>
        <fullName evidence="23">Phospholipase A2</fullName>
        <ecNumber evidence="23">3.1.1.4</ecNumber>
    </recommendedName>
</protein>
<evidence type="ECO:0000259" key="24">
    <source>
        <dbReference type="SMART" id="SM00085"/>
    </source>
</evidence>
<evidence type="ECO:0000256" key="6">
    <source>
        <dbReference type="ARBA" id="ARBA00023157"/>
    </source>
</evidence>
<name>A0A7J8A1H9_MYOMY</name>
<dbReference type="GO" id="GO:0005576">
    <property type="term" value="C:extracellular region"/>
    <property type="evidence" value="ECO:0007669"/>
    <property type="project" value="UniProtKB-SubCell"/>
</dbReference>
<gene>
    <name evidence="25" type="ORF">mMyoMyo1_015274</name>
</gene>
<dbReference type="InterPro" id="IPR016090">
    <property type="entry name" value="PLA2-like_dom"/>
</dbReference>
<comment type="catalytic activity">
    <reaction evidence="12">
        <text>N-hexadecanoyl-1,2-di-(9Z-octadecenoyl)-sn-glycero-3-phosphoethanolamine + H2O = N-hexadecanoyl-1-(9Z-octadecenoyl)-sn-glycero-3-phosphoethanolamine + (9Z)-octadecenoate + H(+)</text>
        <dbReference type="Rhea" id="RHEA:45424"/>
        <dbReference type="ChEBI" id="CHEBI:15377"/>
        <dbReference type="ChEBI" id="CHEBI:15378"/>
        <dbReference type="ChEBI" id="CHEBI:30823"/>
        <dbReference type="ChEBI" id="CHEBI:78097"/>
        <dbReference type="ChEBI" id="CHEBI:85217"/>
    </reaction>
    <physiologicalReaction direction="left-to-right" evidence="12">
        <dbReference type="Rhea" id="RHEA:45425"/>
    </physiologicalReaction>
</comment>
<dbReference type="FunFam" id="1.20.90.10:FF:000001">
    <property type="entry name" value="Basic phospholipase A2 homolog"/>
    <property type="match status" value="1"/>
</dbReference>
<dbReference type="GO" id="GO:0042742">
    <property type="term" value="P:defense response to bacterium"/>
    <property type="evidence" value="ECO:0007669"/>
    <property type="project" value="UniProtKB-KW"/>
</dbReference>
<evidence type="ECO:0000256" key="15">
    <source>
        <dbReference type="ARBA" id="ARBA00048613"/>
    </source>
</evidence>
<evidence type="ECO:0000256" key="16">
    <source>
        <dbReference type="ARBA" id="ARBA00048699"/>
    </source>
</evidence>
<dbReference type="InterPro" id="IPR036444">
    <property type="entry name" value="PLipase_A2_dom_sf"/>
</dbReference>
<keyword evidence="26" id="KW-1185">Reference proteome</keyword>
<comment type="catalytic activity">
    <reaction evidence="8">
        <text>1-hexadecanoyl-2-(4Z,7Z,10Z,13Z,16Z,19Z-docosahexaenoyl)-sn-glycero-3-phosphocholine + H2O = (4Z,7Z,10Z,13Z,16Z,19Z)-docosahexaenoate + 1-hexadecanoyl-sn-glycero-3-phosphocholine + H(+)</text>
        <dbReference type="Rhea" id="RHEA:41231"/>
        <dbReference type="ChEBI" id="CHEBI:15377"/>
        <dbReference type="ChEBI" id="CHEBI:15378"/>
        <dbReference type="ChEBI" id="CHEBI:72998"/>
        <dbReference type="ChEBI" id="CHEBI:74963"/>
        <dbReference type="ChEBI" id="CHEBI:77016"/>
    </reaction>
    <physiologicalReaction direction="left-to-right" evidence="8">
        <dbReference type="Rhea" id="RHEA:41232"/>
    </physiologicalReaction>
</comment>
<evidence type="ECO:0000256" key="22">
    <source>
        <dbReference type="RuleBase" id="RU003654"/>
    </source>
</evidence>
<dbReference type="PANTHER" id="PTHR11716:SF9">
    <property type="entry name" value="PHOSPHOLIPASE A2, MEMBRANE ASSOCIATED"/>
    <property type="match status" value="1"/>
</dbReference>
<dbReference type="InterPro" id="IPR001211">
    <property type="entry name" value="PLA2"/>
</dbReference>
<keyword evidence="23" id="KW-0443">Lipid metabolism</keyword>
<keyword evidence="23" id="KW-0732">Signal</keyword>
<evidence type="ECO:0000256" key="13">
    <source>
        <dbReference type="ARBA" id="ARBA00048227"/>
    </source>
</evidence>
<dbReference type="EC" id="3.1.1.4" evidence="23"/>
<feature type="binding site" evidence="20">
    <location>
        <position position="51"/>
    </location>
    <ligand>
        <name>Ca(2+)</name>
        <dbReference type="ChEBI" id="CHEBI:29108"/>
    </ligand>
</feature>
<evidence type="ECO:0000256" key="11">
    <source>
        <dbReference type="ARBA" id="ARBA00048080"/>
    </source>
</evidence>
<comment type="catalytic activity">
    <reaction evidence="11">
        <text>1,2-dihexadecanoyl-sn-glycero-3-phospho-(1'-sn-glycerol) + H2O = 1-hexadecanoyl-sn-glycero-3-phospho-(1'-sn-glycerol) + hexadecanoate + H(+)</text>
        <dbReference type="Rhea" id="RHEA:45472"/>
        <dbReference type="ChEBI" id="CHEBI:7896"/>
        <dbReference type="ChEBI" id="CHEBI:15377"/>
        <dbReference type="ChEBI" id="CHEBI:15378"/>
        <dbReference type="ChEBI" id="CHEBI:72829"/>
        <dbReference type="ChEBI" id="CHEBI:75158"/>
    </reaction>
    <physiologicalReaction direction="left-to-right" evidence="11">
        <dbReference type="Rhea" id="RHEA:45473"/>
    </physiologicalReaction>
</comment>
<feature type="domain" description="Phospholipase A2-like central" evidence="24">
    <location>
        <begin position="23"/>
        <end position="140"/>
    </location>
</feature>
<comment type="catalytic activity">
    <reaction evidence="7">
        <text>1-hexadecanoyl-2-(9Z,12Z-octadecadienoyl)-sn-glycero-3-phosphocholine + H2O = (9Z,12Z)-octadecadienoate + 1-hexadecanoyl-sn-glycero-3-phosphocholine + H(+)</text>
        <dbReference type="Rhea" id="RHEA:40811"/>
        <dbReference type="ChEBI" id="CHEBI:15377"/>
        <dbReference type="ChEBI" id="CHEBI:15378"/>
        <dbReference type="ChEBI" id="CHEBI:30245"/>
        <dbReference type="ChEBI" id="CHEBI:72998"/>
        <dbReference type="ChEBI" id="CHEBI:73002"/>
    </reaction>
    <physiologicalReaction direction="left-to-right" evidence="7">
        <dbReference type="Rhea" id="RHEA:40812"/>
    </physiologicalReaction>
</comment>
<evidence type="ECO:0000256" key="21">
    <source>
        <dbReference type="PIRSR" id="PIRSR601211-3"/>
    </source>
</evidence>
<feature type="active site" evidence="19">
    <location>
        <position position="113"/>
    </location>
</feature>
<dbReference type="GO" id="GO:0005741">
    <property type="term" value="C:mitochondrial outer membrane"/>
    <property type="evidence" value="ECO:0007669"/>
    <property type="project" value="UniProtKB-SubCell"/>
</dbReference>
<feature type="binding site" evidence="20">
    <location>
        <position position="53"/>
    </location>
    <ligand>
        <name>Ca(2+)</name>
        <dbReference type="ChEBI" id="CHEBI:29108"/>
    </ligand>
</feature>
<evidence type="ECO:0000256" key="20">
    <source>
        <dbReference type="PIRSR" id="PIRSR601211-2"/>
    </source>
</evidence>
<comment type="catalytic activity">
    <reaction evidence="17">
        <text>1-hexadecanoyl-2-(9Z,12Z-octadecadienoyl)-sn-glycero-3-phosphoethanolamine + H2O = 1-hexadecanoyl-sn-glycero-3-phosphoethanolamine + (9Z,12Z)-octadecadienoate + H(+)</text>
        <dbReference type="Rhea" id="RHEA:40815"/>
        <dbReference type="ChEBI" id="CHEBI:15377"/>
        <dbReference type="ChEBI" id="CHEBI:15378"/>
        <dbReference type="ChEBI" id="CHEBI:30245"/>
        <dbReference type="ChEBI" id="CHEBI:73004"/>
        <dbReference type="ChEBI" id="CHEBI:73008"/>
    </reaction>
    <physiologicalReaction direction="left-to-right" evidence="17">
        <dbReference type="Rhea" id="RHEA:40816"/>
    </physiologicalReaction>
</comment>
<evidence type="ECO:0000256" key="10">
    <source>
        <dbReference type="ARBA" id="ARBA00048015"/>
    </source>
</evidence>
<dbReference type="GO" id="GO:0016042">
    <property type="term" value="P:lipid catabolic process"/>
    <property type="evidence" value="ECO:0007669"/>
    <property type="project" value="InterPro"/>
</dbReference>
<dbReference type="GO" id="GO:0042130">
    <property type="term" value="P:negative regulation of T cell proliferation"/>
    <property type="evidence" value="ECO:0007669"/>
    <property type="project" value="TreeGrafter"/>
</dbReference>
<dbReference type="VEuPathDB" id="HostDB:LOC118676459"/>
<evidence type="ECO:0000256" key="9">
    <source>
        <dbReference type="ARBA" id="ARBA00036775"/>
    </source>
</evidence>
<dbReference type="GO" id="GO:0050482">
    <property type="term" value="P:arachidonate secretion"/>
    <property type="evidence" value="ECO:0007669"/>
    <property type="project" value="InterPro"/>
</dbReference>
<dbReference type="InterPro" id="IPR033113">
    <property type="entry name" value="PLA2_histidine"/>
</dbReference>
<dbReference type="GO" id="GO:0006644">
    <property type="term" value="P:phospholipid metabolic process"/>
    <property type="evidence" value="ECO:0007669"/>
    <property type="project" value="InterPro"/>
</dbReference>
<dbReference type="EMBL" id="JABWUV010000002">
    <property type="protein sequence ID" value="KAF6379860.1"/>
    <property type="molecule type" value="Genomic_DNA"/>
</dbReference>
<keyword evidence="6 21" id="KW-1015">Disulfide bond</keyword>
<keyword evidence="5" id="KW-0081">Bacteriolytic enzyme</keyword>
<keyword evidence="23" id="KW-0378">Hydrolase</keyword>
<comment type="catalytic activity">
    <reaction evidence="15">
        <text>1-hexadecanoyl-2-(9Z-octadecenoyl)-sn-glycero-3-phosphoethanolamine + H2O = 1-hexadecanoyl-sn-glycero-3-phosphoethanolamine + (9Z)-octadecenoate + H(+)</text>
        <dbReference type="Rhea" id="RHEA:40911"/>
        <dbReference type="ChEBI" id="CHEBI:15377"/>
        <dbReference type="ChEBI" id="CHEBI:15378"/>
        <dbReference type="ChEBI" id="CHEBI:30823"/>
        <dbReference type="ChEBI" id="CHEBI:73004"/>
        <dbReference type="ChEBI" id="CHEBI:73007"/>
    </reaction>
    <physiologicalReaction direction="left-to-right" evidence="15">
        <dbReference type="Rhea" id="RHEA:40912"/>
    </physiologicalReaction>
</comment>
<evidence type="ECO:0000313" key="25">
    <source>
        <dbReference type="EMBL" id="KAF6379860.1"/>
    </source>
</evidence>
<dbReference type="Gene3D" id="1.20.90.10">
    <property type="entry name" value="Phospholipase A2 domain"/>
    <property type="match status" value="1"/>
</dbReference>
<evidence type="ECO:0000256" key="2">
    <source>
        <dbReference type="ARBA" id="ARBA00004613"/>
    </source>
</evidence>
<sequence length="146" mass="16832">MKTLLLLAFTMAFDKSLLQTHGSLLDFQKMIRLATGKDAVSSYGFYGCYCGLGGRGSPMDATDRCCAAHDCCYRRLQRQKCGTKFLNYNFAYRNGQIICGKQDRCRRQLCECDKRAASCFARNLKTYKKQYQFYPNRKCRGRDLQC</sequence>
<feature type="disulfide bond" evidence="21">
    <location>
        <begin position="50"/>
        <end position="66"/>
    </location>
</feature>
<feature type="binding site" evidence="20">
    <location>
        <position position="49"/>
    </location>
    <ligand>
        <name>Ca(2+)</name>
        <dbReference type="ChEBI" id="CHEBI:29108"/>
    </ligand>
</feature>
<reference evidence="25 26" key="1">
    <citation type="journal article" date="2020" name="Nature">
        <title>Six reference-quality genomes reveal evolution of bat adaptations.</title>
        <authorList>
            <person name="Jebb D."/>
            <person name="Huang Z."/>
            <person name="Pippel M."/>
            <person name="Hughes G.M."/>
            <person name="Lavrichenko K."/>
            <person name="Devanna P."/>
            <person name="Winkler S."/>
            <person name="Jermiin L.S."/>
            <person name="Skirmuntt E.C."/>
            <person name="Katzourakis A."/>
            <person name="Burkitt-Gray L."/>
            <person name="Ray D.A."/>
            <person name="Sullivan K.A.M."/>
            <person name="Roscito J.G."/>
            <person name="Kirilenko B.M."/>
            <person name="Davalos L.M."/>
            <person name="Corthals A.P."/>
            <person name="Power M.L."/>
            <person name="Jones G."/>
            <person name="Ransome R.D."/>
            <person name="Dechmann D.K.N."/>
            <person name="Locatelli A.G."/>
            <person name="Puechmaille S.J."/>
            <person name="Fedrigo O."/>
            <person name="Jarvis E.D."/>
            <person name="Hiller M."/>
            <person name="Vernes S.C."/>
            <person name="Myers E.W."/>
            <person name="Teeling E.C."/>
        </authorList>
    </citation>
    <scope>NUCLEOTIDE SEQUENCE [LARGE SCALE GENOMIC DNA]</scope>
    <source>
        <strain evidence="25">MMyoMyo1</strain>
        <tissue evidence="25">Flight muscle</tissue>
    </source>
</reference>
<comment type="catalytic activity">
    <reaction evidence="18">
        <text>1-hexadecanoyl-2-(9Z-octadecenoyl)-sn-glycero-3-phosphoglycerol + H2O = 1-hexadecanoyl-sn-glycero-3-phosphoglycerol + (9Z)-octadecenoate + H(+)</text>
        <dbReference type="Rhea" id="RHEA:44524"/>
        <dbReference type="ChEBI" id="CHEBI:15377"/>
        <dbReference type="ChEBI" id="CHEBI:15378"/>
        <dbReference type="ChEBI" id="CHEBI:30823"/>
        <dbReference type="ChEBI" id="CHEBI:84472"/>
        <dbReference type="ChEBI" id="CHEBI:84475"/>
    </reaction>
    <physiologicalReaction direction="left-to-right" evidence="18">
        <dbReference type="Rhea" id="RHEA:44525"/>
    </physiologicalReaction>
</comment>
<feature type="active site" evidence="19">
    <location>
        <position position="69"/>
    </location>
</feature>
<evidence type="ECO:0000256" key="3">
    <source>
        <dbReference type="ARBA" id="ARBA00007056"/>
    </source>
</evidence>
<feature type="disulfide bond" evidence="21">
    <location>
        <begin position="81"/>
        <end position="105"/>
    </location>
</feature>
<comment type="catalytic activity">
    <reaction evidence="23">
        <text>a 1,2-diacyl-sn-glycero-3-phosphocholine + H2O = a 1-acyl-sn-glycero-3-phosphocholine + a fatty acid + H(+)</text>
        <dbReference type="Rhea" id="RHEA:15801"/>
        <dbReference type="ChEBI" id="CHEBI:15377"/>
        <dbReference type="ChEBI" id="CHEBI:15378"/>
        <dbReference type="ChEBI" id="CHEBI:28868"/>
        <dbReference type="ChEBI" id="CHEBI:57643"/>
        <dbReference type="ChEBI" id="CHEBI:58168"/>
        <dbReference type="EC" id="3.1.1.4"/>
    </reaction>
</comment>
<evidence type="ECO:0000256" key="17">
    <source>
        <dbReference type="ARBA" id="ARBA00049039"/>
    </source>
</evidence>
<evidence type="ECO:0000256" key="23">
    <source>
        <dbReference type="RuleBase" id="RU361236"/>
    </source>
</evidence>
<evidence type="ECO:0000256" key="12">
    <source>
        <dbReference type="ARBA" id="ARBA00048221"/>
    </source>
</evidence>
<dbReference type="GO" id="GO:0005543">
    <property type="term" value="F:phospholipid binding"/>
    <property type="evidence" value="ECO:0007669"/>
    <property type="project" value="TreeGrafter"/>
</dbReference>
<comment type="cofactor">
    <cofactor evidence="20">
        <name>Ca(2+)</name>
        <dbReference type="ChEBI" id="CHEBI:29108"/>
    </cofactor>
    <text evidence="20">Binds 1 Ca(2+) ion per subunit.</text>
</comment>
<evidence type="ECO:0000256" key="1">
    <source>
        <dbReference type="ARBA" id="ARBA00004450"/>
    </source>
</evidence>
<comment type="catalytic activity">
    <reaction evidence="9">
        <text>a 1,2-diacyl-sn-glycero-3-phosphoethanolamine + H2O = a 1-acyl-sn-glycero-3-phosphoethanolamine + a fatty acid + H(+)</text>
        <dbReference type="Rhea" id="RHEA:44604"/>
        <dbReference type="ChEBI" id="CHEBI:15377"/>
        <dbReference type="ChEBI" id="CHEBI:15378"/>
        <dbReference type="ChEBI" id="CHEBI:28868"/>
        <dbReference type="ChEBI" id="CHEBI:64381"/>
        <dbReference type="ChEBI" id="CHEBI:64612"/>
    </reaction>
    <physiologicalReaction direction="left-to-right" evidence="9">
        <dbReference type="Rhea" id="RHEA:44605"/>
    </physiologicalReaction>
</comment>
<dbReference type="GO" id="GO:0005509">
    <property type="term" value="F:calcium ion binding"/>
    <property type="evidence" value="ECO:0007669"/>
    <property type="project" value="InterPro"/>
</dbReference>
<dbReference type="Pfam" id="PF00068">
    <property type="entry name" value="Phospholip_A2_1"/>
    <property type="match status" value="1"/>
</dbReference>
<evidence type="ECO:0000256" key="14">
    <source>
        <dbReference type="ARBA" id="ARBA00048541"/>
    </source>
</evidence>
<comment type="catalytic activity">
    <reaction evidence="10">
        <text>1-hexadecanoyl-2-(9Z-octadecenoyl)-sn-glycero-3-phospho-(1'-sn-glycerol) + H2O = 1-hexadecanoyl-sn-glycero-3-phospho-(1'-sn-glycerol) + (9Z)-octadecenoate + H(+)</text>
        <dbReference type="Rhea" id="RHEA:40919"/>
        <dbReference type="ChEBI" id="CHEBI:15377"/>
        <dbReference type="ChEBI" id="CHEBI:15378"/>
        <dbReference type="ChEBI" id="CHEBI:30823"/>
        <dbReference type="ChEBI" id="CHEBI:72841"/>
        <dbReference type="ChEBI" id="CHEBI:75158"/>
    </reaction>
    <physiologicalReaction direction="left-to-right" evidence="10">
        <dbReference type="Rhea" id="RHEA:40920"/>
    </physiologicalReaction>
</comment>
<dbReference type="CDD" id="cd00125">
    <property type="entry name" value="PLA2c"/>
    <property type="match status" value="1"/>
</dbReference>
<evidence type="ECO:0000256" key="5">
    <source>
        <dbReference type="ARBA" id="ARBA00022638"/>
    </source>
</evidence>
<comment type="caution">
    <text evidence="25">The sequence shown here is derived from an EMBL/GenBank/DDBJ whole genome shotgun (WGS) entry which is preliminary data.</text>
</comment>
<dbReference type="PANTHER" id="PTHR11716">
    <property type="entry name" value="PHOSPHOLIPASE A2 FAMILY MEMBER"/>
    <property type="match status" value="1"/>
</dbReference>
<keyword evidence="4 23" id="KW-0964">Secreted</keyword>
<feature type="disulfide bond" evidence="21">
    <location>
        <begin position="48"/>
        <end position="139"/>
    </location>
</feature>
<comment type="subcellular location">
    <subcellularLocation>
        <location evidence="1">Mitochondrion outer membrane</location>
        <topology evidence="1">Peripheral membrane protein</topology>
    </subcellularLocation>
    <subcellularLocation>
        <location evidence="2 23">Secreted</location>
    </subcellularLocation>
</comment>
<evidence type="ECO:0000313" key="26">
    <source>
        <dbReference type="Proteomes" id="UP000527355"/>
    </source>
</evidence>
<accession>A0A7J8A1H9</accession>
<dbReference type="SMART" id="SM00085">
    <property type="entry name" value="PA2c"/>
    <property type="match status" value="1"/>
</dbReference>
<proteinExistence type="inferred from homology"/>
<comment type="catalytic activity">
    <reaction evidence="13">
        <text>1,2-dihexadecanoyl-sn-glycero-3-phosphocholine + H2O = 1-hexadecanoyl-sn-glycero-3-phosphocholine + hexadecanoate + H(+)</text>
        <dbReference type="Rhea" id="RHEA:41223"/>
        <dbReference type="ChEBI" id="CHEBI:7896"/>
        <dbReference type="ChEBI" id="CHEBI:15377"/>
        <dbReference type="ChEBI" id="CHEBI:15378"/>
        <dbReference type="ChEBI" id="CHEBI:72998"/>
        <dbReference type="ChEBI" id="CHEBI:72999"/>
    </reaction>
    <physiologicalReaction direction="left-to-right" evidence="13">
        <dbReference type="Rhea" id="RHEA:41224"/>
    </physiologicalReaction>
</comment>
<comment type="catalytic activity">
    <reaction evidence="16">
        <text>1-hexadecanoyl-2-(9Z-octadecenoyl)-sn-glycero-3-phosphocholine + H2O = 1-hexadecanoyl-sn-glycero-3-phosphocholine + (9Z)-octadecenoate + H(+)</text>
        <dbReference type="Rhea" id="RHEA:38779"/>
        <dbReference type="ChEBI" id="CHEBI:15377"/>
        <dbReference type="ChEBI" id="CHEBI:15378"/>
        <dbReference type="ChEBI" id="CHEBI:30823"/>
        <dbReference type="ChEBI" id="CHEBI:72998"/>
        <dbReference type="ChEBI" id="CHEBI:73001"/>
    </reaction>
    <physiologicalReaction direction="left-to-right" evidence="16">
        <dbReference type="Rhea" id="RHEA:38780"/>
    </physiologicalReaction>
</comment>
<keyword evidence="5" id="KW-0929">Antimicrobial</keyword>
<feature type="disulfide bond" evidence="21">
    <location>
        <begin position="65"/>
        <end position="119"/>
    </location>
</feature>
<organism evidence="25 26">
    <name type="scientific">Myotis myotis</name>
    <name type="common">Greater mouse-eared bat</name>
    <name type="synonym">Vespertilio myotis</name>
    <dbReference type="NCBI Taxonomy" id="51298"/>
    <lineage>
        <taxon>Eukaryota</taxon>
        <taxon>Metazoa</taxon>
        <taxon>Chordata</taxon>
        <taxon>Craniata</taxon>
        <taxon>Vertebrata</taxon>
        <taxon>Euteleostomi</taxon>
        <taxon>Mammalia</taxon>
        <taxon>Eutheria</taxon>
        <taxon>Laurasiatheria</taxon>
        <taxon>Chiroptera</taxon>
        <taxon>Yangochiroptera</taxon>
        <taxon>Vespertilionidae</taxon>
        <taxon>Myotis</taxon>
    </lineage>
</organism>
<feature type="signal peptide" evidence="23">
    <location>
        <begin position="1"/>
        <end position="18"/>
    </location>
</feature>
<evidence type="ECO:0000256" key="19">
    <source>
        <dbReference type="PIRSR" id="PIRSR601211-1"/>
    </source>
</evidence>
<keyword evidence="20 23" id="KW-0106">Calcium</keyword>
<evidence type="ECO:0000256" key="8">
    <source>
        <dbReference type="ARBA" id="ARBA00036719"/>
    </source>
</evidence>
<feature type="binding site" evidence="20">
    <location>
        <position position="70"/>
    </location>
    <ligand>
        <name>Ca(2+)</name>
        <dbReference type="ChEBI" id="CHEBI:29108"/>
    </ligand>
</feature>
<dbReference type="GO" id="GO:0047498">
    <property type="term" value="F:calcium-dependent phospholipase A2 activity"/>
    <property type="evidence" value="ECO:0007669"/>
    <property type="project" value="TreeGrafter"/>
</dbReference>
<feature type="chain" id="PRO_5029946855" description="Phospholipase A2" evidence="23">
    <location>
        <begin position="19"/>
        <end position="146"/>
    </location>
</feature>